<name>A0A0E0PAC0_ORYRU</name>
<dbReference type="AlphaFoldDB" id="A0A0E0PAC0"/>
<sequence>MAKQEKRKTDWDLGENGFRSPEQAGKWEWVAHLSLSKASPSAAAVAPPPPMVLPDSVLAAMSHHEGGSTKLVFAGGDKGMSQMKFRIKTGC</sequence>
<reference evidence="1" key="2">
    <citation type="submission" date="2015-06" db="UniProtKB">
        <authorList>
            <consortium name="EnsemblPlants"/>
        </authorList>
    </citation>
    <scope>IDENTIFICATION</scope>
</reference>
<proteinExistence type="predicted"/>
<keyword evidence="2" id="KW-1185">Reference proteome</keyword>
<evidence type="ECO:0000313" key="2">
    <source>
        <dbReference type="Proteomes" id="UP000008022"/>
    </source>
</evidence>
<dbReference type="EnsemblPlants" id="ORUFI04G16920.1">
    <property type="protein sequence ID" value="ORUFI04G16920.1"/>
    <property type="gene ID" value="ORUFI04G16920"/>
</dbReference>
<protein>
    <submittedName>
        <fullName evidence="1">Uncharacterized protein</fullName>
    </submittedName>
</protein>
<organism evidence="1 2">
    <name type="scientific">Oryza rufipogon</name>
    <name type="common">Brownbeard rice</name>
    <name type="synonym">Asian wild rice</name>
    <dbReference type="NCBI Taxonomy" id="4529"/>
    <lineage>
        <taxon>Eukaryota</taxon>
        <taxon>Viridiplantae</taxon>
        <taxon>Streptophyta</taxon>
        <taxon>Embryophyta</taxon>
        <taxon>Tracheophyta</taxon>
        <taxon>Spermatophyta</taxon>
        <taxon>Magnoliopsida</taxon>
        <taxon>Liliopsida</taxon>
        <taxon>Poales</taxon>
        <taxon>Poaceae</taxon>
        <taxon>BOP clade</taxon>
        <taxon>Oryzoideae</taxon>
        <taxon>Oryzeae</taxon>
        <taxon>Oryzinae</taxon>
        <taxon>Oryza</taxon>
    </lineage>
</organism>
<dbReference type="Proteomes" id="UP000008022">
    <property type="component" value="Unassembled WGS sequence"/>
</dbReference>
<dbReference type="Gramene" id="ORUFI04G16920.1">
    <property type="protein sequence ID" value="ORUFI04G16920.1"/>
    <property type="gene ID" value="ORUFI04G16920"/>
</dbReference>
<dbReference type="HOGENOM" id="CLU_2430890_0_0_1"/>
<evidence type="ECO:0000313" key="1">
    <source>
        <dbReference type="EnsemblPlants" id="ORUFI04G16920.1"/>
    </source>
</evidence>
<accession>A0A0E0PAC0</accession>
<reference evidence="2" key="1">
    <citation type="submission" date="2013-06" db="EMBL/GenBank/DDBJ databases">
        <authorList>
            <person name="Zhao Q."/>
        </authorList>
    </citation>
    <scope>NUCLEOTIDE SEQUENCE</scope>
    <source>
        <strain evidence="2">cv. W1943</strain>
    </source>
</reference>
<dbReference type="STRING" id="4529.A0A0E0PAC0"/>